<keyword evidence="2" id="KW-1185">Reference proteome</keyword>
<reference evidence="1 2" key="1">
    <citation type="submission" date="2019-05" db="EMBL/GenBank/DDBJ databases">
        <title>Another draft genome of Portunus trituberculatus and its Hox gene families provides insights of decapod evolution.</title>
        <authorList>
            <person name="Jeong J.-H."/>
            <person name="Song I."/>
            <person name="Kim S."/>
            <person name="Choi T."/>
            <person name="Kim D."/>
            <person name="Ryu S."/>
            <person name="Kim W."/>
        </authorList>
    </citation>
    <scope>NUCLEOTIDE SEQUENCE [LARGE SCALE GENOMIC DNA]</scope>
    <source>
        <tissue evidence="1">Muscle</tissue>
    </source>
</reference>
<organism evidence="1 2">
    <name type="scientific">Portunus trituberculatus</name>
    <name type="common">Swimming crab</name>
    <name type="synonym">Neptunus trituberculatus</name>
    <dbReference type="NCBI Taxonomy" id="210409"/>
    <lineage>
        <taxon>Eukaryota</taxon>
        <taxon>Metazoa</taxon>
        <taxon>Ecdysozoa</taxon>
        <taxon>Arthropoda</taxon>
        <taxon>Crustacea</taxon>
        <taxon>Multicrustacea</taxon>
        <taxon>Malacostraca</taxon>
        <taxon>Eumalacostraca</taxon>
        <taxon>Eucarida</taxon>
        <taxon>Decapoda</taxon>
        <taxon>Pleocyemata</taxon>
        <taxon>Brachyura</taxon>
        <taxon>Eubrachyura</taxon>
        <taxon>Portunoidea</taxon>
        <taxon>Portunidae</taxon>
        <taxon>Portuninae</taxon>
        <taxon>Portunus</taxon>
    </lineage>
</organism>
<comment type="caution">
    <text evidence="1">The sequence shown here is derived from an EMBL/GenBank/DDBJ whole genome shotgun (WGS) entry which is preliminary data.</text>
</comment>
<gene>
    <name evidence="1" type="ORF">E2C01_072730</name>
</gene>
<evidence type="ECO:0000313" key="2">
    <source>
        <dbReference type="Proteomes" id="UP000324222"/>
    </source>
</evidence>
<protein>
    <submittedName>
        <fullName evidence="1">Uncharacterized protein</fullName>
    </submittedName>
</protein>
<sequence>MLRLRLAVPDVSKEFYLDQLLHVLPDKCNTLTLRHSMTHSSSASVHSRHYTTLLNEVMTEHVQMAVWVNGSRNDWIKV</sequence>
<accession>A0A5B7I7Y1</accession>
<proteinExistence type="predicted"/>
<dbReference type="Proteomes" id="UP000324222">
    <property type="component" value="Unassembled WGS sequence"/>
</dbReference>
<name>A0A5B7I7Y1_PORTR</name>
<dbReference type="EMBL" id="VSRR010047948">
    <property type="protein sequence ID" value="MPC78245.1"/>
    <property type="molecule type" value="Genomic_DNA"/>
</dbReference>
<dbReference type="AlphaFoldDB" id="A0A5B7I7Y1"/>
<evidence type="ECO:0000313" key="1">
    <source>
        <dbReference type="EMBL" id="MPC78245.1"/>
    </source>
</evidence>